<evidence type="ECO:0000313" key="2">
    <source>
        <dbReference type="Proteomes" id="UP000821853"/>
    </source>
</evidence>
<reference evidence="1 2" key="1">
    <citation type="journal article" date="2020" name="Cell">
        <title>Large-Scale Comparative Analyses of Tick Genomes Elucidate Their Genetic Diversity and Vector Capacities.</title>
        <authorList>
            <consortium name="Tick Genome and Microbiome Consortium (TIGMIC)"/>
            <person name="Jia N."/>
            <person name="Wang J."/>
            <person name="Shi W."/>
            <person name="Du L."/>
            <person name="Sun Y."/>
            <person name="Zhan W."/>
            <person name="Jiang J.F."/>
            <person name="Wang Q."/>
            <person name="Zhang B."/>
            <person name="Ji P."/>
            <person name="Bell-Sakyi L."/>
            <person name="Cui X.M."/>
            <person name="Yuan T.T."/>
            <person name="Jiang B.G."/>
            <person name="Yang W.F."/>
            <person name="Lam T.T."/>
            <person name="Chang Q.C."/>
            <person name="Ding S.J."/>
            <person name="Wang X.J."/>
            <person name="Zhu J.G."/>
            <person name="Ruan X.D."/>
            <person name="Zhao L."/>
            <person name="Wei J.T."/>
            <person name="Ye R.Z."/>
            <person name="Que T.C."/>
            <person name="Du C.H."/>
            <person name="Zhou Y.H."/>
            <person name="Cheng J.X."/>
            <person name="Dai P.F."/>
            <person name="Guo W.B."/>
            <person name="Han X.H."/>
            <person name="Huang E.J."/>
            <person name="Li L.F."/>
            <person name="Wei W."/>
            <person name="Gao Y.C."/>
            <person name="Liu J.Z."/>
            <person name="Shao H.Z."/>
            <person name="Wang X."/>
            <person name="Wang C.C."/>
            <person name="Yang T.C."/>
            <person name="Huo Q.B."/>
            <person name="Li W."/>
            <person name="Chen H.Y."/>
            <person name="Chen S.E."/>
            <person name="Zhou L.G."/>
            <person name="Ni X.B."/>
            <person name="Tian J.H."/>
            <person name="Sheng Y."/>
            <person name="Liu T."/>
            <person name="Pan Y.S."/>
            <person name="Xia L.Y."/>
            <person name="Li J."/>
            <person name="Zhao F."/>
            <person name="Cao W.C."/>
        </authorList>
    </citation>
    <scope>NUCLEOTIDE SEQUENCE [LARGE SCALE GENOMIC DNA]</scope>
    <source>
        <strain evidence="1">HaeL-2018</strain>
    </source>
</reference>
<name>A0A9J6GTN0_HAELO</name>
<dbReference type="VEuPathDB" id="VectorBase:HLOH_045252"/>
<organism evidence="1 2">
    <name type="scientific">Haemaphysalis longicornis</name>
    <name type="common">Bush tick</name>
    <dbReference type="NCBI Taxonomy" id="44386"/>
    <lineage>
        <taxon>Eukaryota</taxon>
        <taxon>Metazoa</taxon>
        <taxon>Ecdysozoa</taxon>
        <taxon>Arthropoda</taxon>
        <taxon>Chelicerata</taxon>
        <taxon>Arachnida</taxon>
        <taxon>Acari</taxon>
        <taxon>Parasitiformes</taxon>
        <taxon>Ixodida</taxon>
        <taxon>Ixodoidea</taxon>
        <taxon>Ixodidae</taxon>
        <taxon>Haemaphysalinae</taxon>
        <taxon>Haemaphysalis</taxon>
    </lineage>
</organism>
<dbReference type="InterPro" id="IPR052958">
    <property type="entry name" value="IFN-induced_PKR_regulator"/>
</dbReference>
<gene>
    <name evidence="1" type="ORF">HPB48_010822</name>
</gene>
<protein>
    <submittedName>
        <fullName evidence="1">Uncharacterized protein</fullName>
    </submittedName>
</protein>
<keyword evidence="2" id="KW-1185">Reference proteome</keyword>
<dbReference type="AlphaFoldDB" id="A0A9J6GTN0"/>
<dbReference type="Proteomes" id="UP000821853">
    <property type="component" value="Unassembled WGS sequence"/>
</dbReference>
<dbReference type="OMA" id="RCEFIMF"/>
<comment type="caution">
    <text evidence="1">The sequence shown here is derived from an EMBL/GenBank/DDBJ whole genome shotgun (WGS) entry which is preliminary data.</text>
</comment>
<dbReference type="PANTHER" id="PTHR46289">
    <property type="entry name" value="52 KDA REPRESSOR OF THE INHIBITOR OF THE PROTEIN KINASE-LIKE PROTEIN-RELATED"/>
    <property type="match status" value="1"/>
</dbReference>
<proteinExistence type="predicted"/>
<accession>A0A9J6GTN0</accession>
<dbReference type="EMBL" id="JABSTR010000009">
    <property type="protein sequence ID" value="KAH9378826.1"/>
    <property type="molecule type" value="Genomic_DNA"/>
</dbReference>
<dbReference type="OrthoDB" id="6621209at2759"/>
<evidence type="ECO:0000313" key="1">
    <source>
        <dbReference type="EMBL" id="KAH9378826.1"/>
    </source>
</evidence>
<sequence>MDDLHLVQETIQNDRDSATASFSKIFAQVQAVANKMNVEVTSRRAGARQQDRGVALENPEEYFRRTVFIPFMDYELAQLHQRFEKHRTTLECFCVIVPSAIPPLQDNREKAAGNLVASFPQDVDARAALGELRLWWAKWMNKAANLCPSTGTTALSHCDCQFYPNLHKLPPQREHFRE</sequence>
<dbReference type="PANTHER" id="PTHR46289:SF17">
    <property type="entry name" value="HAT C-TERMINAL DIMERISATION DOMAIN-CONTAINING PROTEIN"/>
    <property type="match status" value="1"/>
</dbReference>